<dbReference type="OrthoDB" id="1492801at2"/>
<organism evidence="8 9">
    <name type="scientific">Novipirellula herctigrandis</name>
    <dbReference type="NCBI Taxonomy" id="2527986"/>
    <lineage>
        <taxon>Bacteria</taxon>
        <taxon>Pseudomonadati</taxon>
        <taxon>Planctomycetota</taxon>
        <taxon>Planctomycetia</taxon>
        <taxon>Pirellulales</taxon>
        <taxon>Pirellulaceae</taxon>
        <taxon>Novipirellula</taxon>
    </lineage>
</organism>
<evidence type="ECO:0000256" key="1">
    <source>
        <dbReference type="ARBA" id="ARBA00022605"/>
    </source>
</evidence>
<dbReference type="PIRSF" id="PIRSF004884">
    <property type="entry name" value="Sugar_kin_arch"/>
    <property type="match status" value="1"/>
</dbReference>
<feature type="domain" description="GHMP kinase N-terminal" evidence="6">
    <location>
        <begin position="65"/>
        <end position="135"/>
    </location>
</feature>
<evidence type="ECO:0000259" key="6">
    <source>
        <dbReference type="Pfam" id="PF00288"/>
    </source>
</evidence>
<dbReference type="InterPro" id="IPR013750">
    <property type="entry name" value="GHMP_kinase_C_dom"/>
</dbReference>
<comment type="caution">
    <text evidence="8">The sequence shown here is derived from an EMBL/GenBank/DDBJ whole genome shotgun (WGS) entry which is preliminary data.</text>
</comment>
<keyword evidence="5" id="KW-0067">ATP-binding</keyword>
<dbReference type="PANTHER" id="PTHR20861">
    <property type="entry name" value="HOMOSERINE/4-DIPHOSPHOCYTIDYL-2-C-METHYL-D-ERYTHRITOL KINASE"/>
    <property type="match status" value="1"/>
</dbReference>
<evidence type="ECO:0000256" key="4">
    <source>
        <dbReference type="ARBA" id="ARBA00022777"/>
    </source>
</evidence>
<accession>A0A5C5Z6G5</accession>
<dbReference type="PANTHER" id="PTHR20861:SF1">
    <property type="entry name" value="HOMOSERINE KINASE"/>
    <property type="match status" value="1"/>
</dbReference>
<keyword evidence="3" id="KW-0547">Nucleotide-binding</keyword>
<feature type="domain" description="GHMP kinase C-terminal" evidence="7">
    <location>
        <begin position="219"/>
        <end position="294"/>
    </location>
</feature>
<dbReference type="GO" id="GO:0008652">
    <property type="term" value="P:amino acid biosynthetic process"/>
    <property type="evidence" value="ECO:0007669"/>
    <property type="project" value="UniProtKB-KW"/>
</dbReference>
<dbReference type="Pfam" id="PF08544">
    <property type="entry name" value="GHMP_kinases_C"/>
    <property type="match status" value="1"/>
</dbReference>
<dbReference type="InterPro" id="IPR006204">
    <property type="entry name" value="GHMP_kinase_N_dom"/>
</dbReference>
<dbReference type="Gene3D" id="3.30.230.10">
    <property type="match status" value="1"/>
</dbReference>
<evidence type="ECO:0000256" key="2">
    <source>
        <dbReference type="ARBA" id="ARBA00022679"/>
    </source>
</evidence>
<name>A0A5C5Z6G5_9BACT</name>
<dbReference type="GO" id="GO:0016301">
    <property type="term" value="F:kinase activity"/>
    <property type="evidence" value="ECO:0007669"/>
    <property type="project" value="UniProtKB-KW"/>
</dbReference>
<dbReference type="AlphaFoldDB" id="A0A5C5Z6G5"/>
<keyword evidence="2" id="KW-0808">Transferase</keyword>
<evidence type="ECO:0000256" key="3">
    <source>
        <dbReference type="ARBA" id="ARBA00022741"/>
    </source>
</evidence>
<evidence type="ECO:0000313" key="8">
    <source>
        <dbReference type="EMBL" id="TWT83009.1"/>
    </source>
</evidence>
<dbReference type="RefSeq" id="WP_146399881.1">
    <property type="nucleotide sequence ID" value="NZ_SJPJ01000001.1"/>
</dbReference>
<sequence length="322" mass="34979">MNKQVRVTAGSRLHFGLLDTAAPYGGVGVMIQSPHTEIIATEADRFCPSNVASERVEAIGRRFAGFAGMSQLPPCKIEILSRPDPHTGLGSGTQLAMSVAGALCALFQVECSDHEMAFRIADRGRRSAVGIHGHLGGGLVYEDSICENSNLNDSASQAKLNPIRHRVGLPTDWCVALFSARRRLDVVSGELEQSQFAKLPPASAVQRQKLREIAEHRLIPAVHDGDFFQFADAVQRYNHTSGLLFESVQNGAYNGPEICLLVRTLLEHGAYGVGQSSWGPTVFSWFRSGCEAKAFVAKNIDTESVDVQITYAENEGRLISII</sequence>
<proteinExistence type="predicted"/>
<dbReference type="Pfam" id="PF00288">
    <property type="entry name" value="GHMP_kinases_N"/>
    <property type="match status" value="1"/>
</dbReference>
<gene>
    <name evidence="8" type="ORF">CA13_44720</name>
</gene>
<keyword evidence="9" id="KW-1185">Reference proteome</keyword>
<dbReference type="InterPro" id="IPR020568">
    <property type="entry name" value="Ribosomal_Su5_D2-typ_SF"/>
</dbReference>
<protein>
    <submittedName>
        <fullName evidence="8">Uncharacterized protein</fullName>
    </submittedName>
</protein>
<dbReference type="SUPFAM" id="SSF54211">
    <property type="entry name" value="Ribosomal protein S5 domain 2-like"/>
    <property type="match status" value="1"/>
</dbReference>
<reference evidence="8 9" key="1">
    <citation type="submission" date="2019-02" db="EMBL/GenBank/DDBJ databases">
        <title>Deep-cultivation of Planctomycetes and their phenomic and genomic characterization uncovers novel biology.</title>
        <authorList>
            <person name="Wiegand S."/>
            <person name="Jogler M."/>
            <person name="Boedeker C."/>
            <person name="Pinto D."/>
            <person name="Vollmers J."/>
            <person name="Rivas-Marin E."/>
            <person name="Kohn T."/>
            <person name="Peeters S.H."/>
            <person name="Heuer A."/>
            <person name="Rast P."/>
            <person name="Oberbeckmann S."/>
            <person name="Bunk B."/>
            <person name="Jeske O."/>
            <person name="Meyerdierks A."/>
            <person name="Storesund J.E."/>
            <person name="Kallscheuer N."/>
            <person name="Luecker S."/>
            <person name="Lage O.M."/>
            <person name="Pohl T."/>
            <person name="Merkel B.J."/>
            <person name="Hornburger P."/>
            <person name="Mueller R.-W."/>
            <person name="Bruemmer F."/>
            <person name="Labrenz M."/>
            <person name="Spormann A.M."/>
            <person name="Op Den Camp H."/>
            <person name="Overmann J."/>
            <person name="Amann R."/>
            <person name="Jetten M.S.M."/>
            <person name="Mascher T."/>
            <person name="Medema M.H."/>
            <person name="Devos D.P."/>
            <person name="Kaster A.-K."/>
            <person name="Ovreas L."/>
            <person name="Rohde M."/>
            <person name="Galperin M.Y."/>
            <person name="Jogler C."/>
        </authorList>
    </citation>
    <scope>NUCLEOTIDE SEQUENCE [LARGE SCALE GENOMIC DNA]</scope>
    <source>
        <strain evidence="8 9">CA13</strain>
    </source>
</reference>
<evidence type="ECO:0000259" key="7">
    <source>
        <dbReference type="Pfam" id="PF08544"/>
    </source>
</evidence>
<evidence type="ECO:0000313" key="9">
    <source>
        <dbReference type="Proteomes" id="UP000315010"/>
    </source>
</evidence>
<dbReference type="Proteomes" id="UP000315010">
    <property type="component" value="Unassembled WGS sequence"/>
</dbReference>
<dbReference type="EMBL" id="SJPJ01000001">
    <property type="protein sequence ID" value="TWT83009.1"/>
    <property type="molecule type" value="Genomic_DNA"/>
</dbReference>
<evidence type="ECO:0000256" key="5">
    <source>
        <dbReference type="ARBA" id="ARBA00022840"/>
    </source>
</evidence>
<keyword evidence="4" id="KW-0418">Kinase</keyword>
<dbReference type="InterPro" id="IPR004422">
    <property type="entry name" value="RFAP_synthase"/>
</dbReference>
<dbReference type="InterPro" id="IPR014721">
    <property type="entry name" value="Ribsml_uS5_D2-typ_fold_subgr"/>
</dbReference>
<dbReference type="GO" id="GO:0005524">
    <property type="term" value="F:ATP binding"/>
    <property type="evidence" value="ECO:0007669"/>
    <property type="project" value="UniProtKB-KW"/>
</dbReference>
<keyword evidence="1" id="KW-0028">Amino-acid biosynthesis</keyword>